<protein>
    <submittedName>
        <fullName evidence="1">Uncharacterized protein</fullName>
    </submittedName>
</protein>
<gene>
    <name evidence="1" type="primary">Necator_chrX.g23517</name>
    <name evidence="1" type="ORF">RB195_023353</name>
</gene>
<keyword evidence="2" id="KW-1185">Reference proteome</keyword>
<dbReference type="Proteomes" id="UP001303046">
    <property type="component" value="Unassembled WGS sequence"/>
</dbReference>
<evidence type="ECO:0000313" key="1">
    <source>
        <dbReference type="EMBL" id="KAK6762595.1"/>
    </source>
</evidence>
<proteinExistence type="predicted"/>
<organism evidence="1 2">
    <name type="scientific">Necator americanus</name>
    <name type="common">Human hookworm</name>
    <dbReference type="NCBI Taxonomy" id="51031"/>
    <lineage>
        <taxon>Eukaryota</taxon>
        <taxon>Metazoa</taxon>
        <taxon>Ecdysozoa</taxon>
        <taxon>Nematoda</taxon>
        <taxon>Chromadorea</taxon>
        <taxon>Rhabditida</taxon>
        <taxon>Rhabditina</taxon>
        <taxon>Rhabditomorpha</taxon>
        <taxon>Strongyloidea</taxon>
        <taxon>Ancylostomatidae</taxon>
        <taxon>Bunostominae</taxon>
        <taxon>Necator</taxon>
    </lineage>
</organism>
<name>A0ABR1EJ13_NECAM</name>
<accession>A0ABR1EJ13</accession>
<evidence type="ECO:0000313" key="2">
    <source>
        <dbReference type="Proteomes" id="UP001303046"/>
    </source>
</evidence>
<reference evidence="1 2" key="1">
    <citation type="submission" date="2023-08" db="EMBL/GenBank/DDBJ databases">
        <title>A Necator americanus chromosomal reference genome.</title>
        <authorList>
            <person name="Ilik V."/>
            <person name="Petrzelkova K.J."/>
            <person name="Pardy F."/>
            <person name="Fuh T."/>
            <person name="Niatou-Singa F.S."/>
            <person name="Gouil Q."/>
            <person name="Baker L."/>
            <person name="Ritchie M.E."/>
            <person name="Jex A.R."/>
            <person name="Gazzola D."/>
            <person name="Li H."/>
            <person name="Toshio Fujiwara R."/>
            <person name="Zhan B."/>
            <person name="Aroian R.V."/>
            <person name="Pafco B."/>
            <person name="Schwarz E.M."/>
        </authorList>
    </citation>
    <scope>NUCLEOTIDE SEQUENCE [LARGE SCALE GENOMIC DNA]</scope>
    <source>
        <strain evidence="1 2">Aroian</strain>
        <tissue evidence="1">Whole animal</tissue>
    </source>
</reference>
<sequence length="94" mass="9757">MAIPESRRRTAGVALRILFDSVENGSLGQCGATRSGLVFEVGVSACEASELALDSPNGSYAFAQFAVDVAGCCRCSNAAMSFLGDGSSKLFLRN</sequence>
<dbReference type="EMBL" id="JAVFWL010000006">
    <property type="protein sequence ID" value="KAK6762595.1"/>
    <property type="molecule type" value="Genomic_DNA"/>
</dbReference>
<comment type="caution">
    <text evidence="1">The sequence shown here is derived from an EMBL/GenBank/DDBJ whole genome shotgun (WGS) entry which is preliminary data.</text>
</comment>